<dbReference type="InterPro" id="IPR036188">
    <property type="entry name" value="FAD/NAD-bd_sf"/>
</dbReference>
<dbReference type="PRINTS" id="PR00368">
    <property type="entry name" value="FADPNR"/>
</dbReference>
<accession>A0ABU0BUK5</accession>
<dbReference type="EC" id="1.4.1.13" evidence="3"/>
<proteinExistence type="predicted"/>
<dbReference type="Gene3D" id="3.50.50.60">
    <property type="entry name" value="FAD/NAD(P)-binding domain"/>
    <property type="match status" value="2"/>
</dbReference>
<dbReference type="GO" id="GO:0004355">
    <property type="term" value="F:glutamate synthase (NADPH) activity"/>
    <property type="evidence" value="ECO:0007669"/>
    <property type="project" value="UniProtKB-EC"/>
</dbReference>
<name>A0ABU0BUK5_9HYPH</name>
<dbReference type="PANTHER" id="PTHR42783">
    <property type="entry name" value="GLUTAMATE SYNTHASE [NADPH] SMALL CHAIN"/>
    <property type="match status" value="1"/>
</dbReference>
<dbReference type="Gene3D" id="1.10.1060.10">
    <property type="entry name" value="Alpha-helical ferredoxin"/>
    <property type="match status" value="1"/>
</dbReference>
<comment type="caution">
    <text evidence="3">The sequence shown here is derived from an EMBL/GenBank/DDBJ whole genome shotgun (WGS) entry which is preliminary data.</text>
</comment>
<dbReference type="PANTHER" id="PTHR42783:SF3">
    <property type="entry name" value="GLUTAMATE SYNTHASE [NADPH] SMALL CHAIN-RELATED"/>
    <property type="match status" value="1"/>
</dbReference>
<evidence type="ECO:0000313" key="4">
    <source>
        <dbReference type="Proteomes" id="UP001230207"/>
    </source>
</evidence>
<dbReference type="EMBL" id="JAUSVF010000001">
    <property type="protein sequence ID" value="MDQ0321384.1"/>
    <property type="molecule type" value="Genomic_DNA"/>
</dbReference>
<feature type="domain" description="Dihydroprymidine dehydrogenase" evidence="2">
    <location>
        <begin position="20"/>
        <end position="128"/>
    </location>
</feature>
<dbReference type="PRINTS" id="PR00469">
    <property type="entry name" value="PNDRDTASEII"/>
</dbReference>
<dbReference type="EC" id="1.4.1.14" evidence="3"/>
<dbReference type="SUPFAM" id="SSF51971">
    <property type="entry name" value="Nucleotide-binding domain"/>
    <property type="match status" value="1"/>
</dbReference>
<gene>
    <name evidence="3" type="ORF">QO002_003522</name>
</gene>
<dbReference type="SUPFAM" id="SSF46548">
    <property type="entry name" value="alpha-helical ferredoxin"/>
    <property type="match status" value="1"/>
</dbReference>
<sequence>MGTTENGIVSGRLSPAEYSSNFADLHPPLDDHEALVASDRCYFCYDAPCMTACPTSIDIPLFIRQISTGNPIGSANTIFDQNIMGGMCARVCPTETLCEQACVRNTAEHRPVEIGRLQRYATDIAMRENRQFYQRAEPSGKSVAVVGAGPAGLACAHRLAVKGHDVVLYDAREKAGGLNEYGIATYKSTDDFAQKEVDYVLSIGGIDCRNGQMLGRDFNISDLLERHDAVFLGLGLSGVNALRTEGENLAGVDDAVDFIAGLRQSETKADIPVGRRVVVIGGGMTAIDAAVQAKLLGAEEVTICYRRGKEQMNASEFEQDLAASKGVSIRHWLQPKRILARDGKVAGIELDYTTVADGRLTTTGETGAVIADQILKAIGQTFEADGFGTVALQSGRIIVDEEGRTSMNGVWAGGDCVVGGEDLTVSAVANGRDAAESINRALMAATQPVTAVA</sequence>
<protein>
    <submittedName>
        <fullName evidence="3">Glutamate synthase (NADPH/NADH) small chain</fullName>
        <ecNumber evidence="3">1.4.1.13</ecNumber>
        <ecNumber evidence="3">1.4.1.14</ecNumber>
    </submittedName>
</protein>
<keyword evidence="3" id="KW-0560">Oxidoreductase</keyword>
<dbReference type="Proteomes" id="UP001230207">
    <property type="component" value="Unassembled WGS sequence"/>
</dbReference>
<feature type="domain" description="FAD/NAD(P)-binding" evidence="1">
    <location>
        <begin position="142"/>
        <end position="431"/>
    </location>
</feature>
<dbReference type="Pfam" id="PF07992">
    <property type="entry name" value="Pyr_redox_2"/>
    <property type="match status" value="1"/>
</dbReference>
<dbReference type="InterPro" id="IPR009051">
    <property type="entry name" value="Helical_ferredxn"/>
</dbReference>
<reference evidence="3 4" key="1">
    <citation type="submission" date="2023-07" db="EMBL/GenBank/DDBJ databases">
        <title>Genomic Encyclopedia of Type Strains, Phase IV (KMG-IV): sequencing the most valuable type-strain genomes for metagenomic binning, comparative biology and taxonomic classification.</title>
        <authorList>
            <person name="Goeker M."/>
        </authorList>
    </citation>
    <scope>NUCLEOTIDE SEQUENCE [LARGE SCALE GENOMIC DNA]</scope>
    <source>
        <strain evidence="3 4">DSM 1112</strain>
    </source>
</reference>
<dbReference type="RefSeq" id="WP_307231947.1">
    <property type="nucleotide sequence ID" value="NZ_JAUSVF010000001.1"/>
</dbReference>
<dbReference type="InterPro" id="IPR023753">
    <property type="entry name" value="FAD/NAD-binding_dom"/>
</dbReference>
<organism evidence="3 4">
    <name type="scientific">Pararhizobium capsulatum DSM 1112</name>
    <dbReference type="NCBI Taxonomy" id="1121113"/>
    <lineage>
        <taxon>Bacteria</taxon>
        <taxon>Pseudomonadati</taxon>
        <taxon>Pseudomonadota</taxon>
        <taxon>Alphaproteobacteria</taxon>
        <taxon>Hyphomicrobiales</taxon>
        <taxon>Rhizobiaceae</taxon>
        <taxon>Rhizobium/Agrobacterium group</taxon>
        <taxon>Pararhizobium</taxon>
    </lineage>
</organism>
<evidence type="ECO:0000313" key="3">
    <source>
        <dbReference type="EMBL" id="MDQ0321384.1"/>
    </source>
</evidence>
<dbReference type="Pfam" id="PF14691">
    <property type="entry name" value="Fer4_20"/>
    <property type="match status" value="1"/>
</dbReference>
<evidence type="ECO:0000259" key="1">
    <source>
        <dbReference type="Pfam" id="PF07992"/>
    </source>
</evidence>
<dbReference type="InterPro" id="IPR028261">
    <property type="entry name" value="DPD_II"/>
</dbReference>
<dbReference type="GO" id="GO:0016040">
    <property type="term" value="F:glutamate synthase (NADH) activity"/>
    <property type="evidence" value="ECO:0007669"/>
    <property type="project" value="UniProtKB-EC"/>
</dbReference>
<keyword evidence="4" id="KW-1185">Reference proteome</keyword>
<evidence type="ECO:0000259" key="2">
    <source>
        <dbReference type="Pfam" id="PF14691"/>
    </source>
</evidence>